<evidence type="ECO:0000256" key="11">
    <source>
        <dbReference type="ARBA" id="ARBA00047652"/>
    </source>
</evidence>
<name>A0AB34J518_PRYPA</name>
<keyword evidence="3" id="KW-0288">FMN</keyword>
<dbReference type="InterPro" id="IPR018517">
    <property type="entry name" value="tRNA_hU_synthase_CS"/>
</dbReference>
<dbReference type="InterPro" id="IPR013785">
    <property type="entry name" value="Aldolase_TIM"/>
</dbReference>
<feature type="region of interest" description="Disordered" evidence="14">
    <location>
        <begin position="1"/>
        <end position="80"/>
    </location>
</feature>
<dbReference type="SUPFAM" id="SSF51395">
    <property type="entry name" value="FMN-linked oxidoreductases"/>
    <property type="match status" value="1"/>
</dbReference>
<keyword evidence="5" id="KW-0521">NADP</keyword>
<dbReference type="PROSITE" id="PS01136">
    <property type="entry name" value="UPF0034"/>
    <property type="match status" value="1"/>
</dbReference>
<accession>A0AB34J518</accession>
<sequence>MAEMCRGKRARSPSPPAPSLPSPPSPPPQPCPSPAAPATPLLPEPLLRPSSPSSANDIAAAPPPRLPSGSPPLPSASPPLPSPPAFPLPLRHVCGPMVGASDLAFRLLLRRHGAQLCYTEMLFAHRFLSDPSYREAKLRTTPADRPLVVQFCATDAPTLAGAARLAAPQCDAIDLNLGCPLPSATQPPFGAALLAREHWPLVGAMVAALAGATPLPVFCKIRLLESVEATVELARLLEARGCRVLCVHGRAVPPPREHRAQRQWPADLDAIASVARAVRIPVLSNGNTRCGRDVQLNVDRTGAAGVMSAEGLLQNPLLFEKLDEPSPRELGEAALEYLRLAAEWPPGMRVVRSHIMWMLGKSGSAARAHFAHSGPFTSQQLRLALLGAESVAQFEELVHLTLLSDG</sequence>
<proteinExistence type="inferred from homology"/>
<dbReference type="EMBL" id="JBGBPQ010000014">
    <property type="protein sequence ID" value="KAL1511619.1"/>
    <property type="molecule type" value="Genomic_DNA"/>
</dbReference>
<dbReference type="EC" id="1.3.1.88" evidence="9"/>
<evidence type="ECO:0000256" key="7">
    <source>
        <dbReference type="ARBA" id="ARBA00023027"/>
    </source>
</evidence>
<dbReference type="Proteomes" id="UP001515480">
    <property type="component" value="Unassembled WGS sequence"/>
</dbReference>
<gene>
    <name evidence="16" type="ORF">AB1Y20_006411</name>
</gene>
<evidence type="ECO:0000256" key="10">
    <source>
        <dbReference type="ARBA" id="ARBA00047287"/>
    </source>
</evidence>
<dbReference type="Gene3D" id="3.20.20.70">
    <property type="entry name" value="Aldolase class I"/>
    <property type="match status" value="1"/>
</dbReference>
<feature type="compositionally biased region" description="Low complexity" evidence="14">
    <location>
        <begin position="44"/>
        <end position="55"/>
    </location>
</feature>
<comment type="catalytic activity">
    <reaction evidence="11">
        <text>5,6-dihydrouridine(16) in tRNA + NADP(+) = uridine(16) in tRNA + NADPH + H(+)</text>
        <dbReference type="Rhea" id="RHEA:53376"/>
        <dbReference type="Rhea" id="RHEA-COMP:13543"/>
        <dbReference type="Rhea" id="RHEA-COMP:13544"/>
        <dbReference type="ChEBI" id="CHEBI:15378"/>
        <dbReference type="ChEBI" id="CHEBI:57783"/>
        <dbReference type="ChEBI" id="CHEBI:58349"/>
        <dbReference type="ChEBI" id="CHEBI:65315"/>
        <dbReference type="ChEBI" id="CHEBI:74443"/>
        <dbReference type="EC" id="1.3.1.88"/>
    </reaction>
    <physiologicalReaction direction="right-to-left" evidence="11">
        <dbReference type="Rhea" id="RHEA:53378"/>
    </physiologicalReaction>
</comment>
<evidence type="ECO:0000256" key="12">
    <source>
        <dbReference type="ARBA" id="ARBA00048934"/>
    </source>
</evidence>
<comment type="similarity">
    <text evidence="8">Belongs to the Dus family. Dus1 subfamily.</text>
</comment>
<protein>
    <recommendedName>
        <fullName evidence="9">tRNA-dihydrouridine(16/17) synthase [NAD(P)(+)]</fullName>
        <ecNumber evidence="9">1.3.1.88</ecNumber>
    </recommendedName>
</protein>
<evidence type="ECO:0000256" key="8">
    <source>
        <dbReference type="ARBA" id="ARBA00038313"/>
    </source>
</evidence>
<keyword evidence="4" id="KW-0819">tRNA processing</keyword>
<organism evidence="16 17">
    <name type="scientific">Prymnesium parvum</name>
    <name type="common">Toxic golden alga</name>
    <dbReference type="NCBI Taxonomy" id="97485"/>
    <lineage>
        <taxon>Eukaryota</taxon>
        <taxon>Haptista</taxon>
        <taxon>Haptophyta</taxon>
        <taxon>Prymnesiophyceae</taxon>
        <taxon>Prymnesiales</taxon>
        <taxon>Prymnesiaceae</taxon>
        <taxon>Prymnesium</taxon>
    </lineage>
</organism>
<dbReference type="Pfam" id="PF01207">
    <property type="entry name" value="Dus"/>
    <property type="match status" value="1"/>
</dbReference>
<evidence type="ECO:0000256" key="3">
    <source>
        <dbReference type="ARBA" id="ARBA00022643"/>
    </source>
</evidence>
<evidence type="ECO:0000256" key="13">
    <source>
        <dbReference type="ARBA" id="ARBA00049467"/>
    </source>
</evidence>
<evidence type="ECO:0000256" key="1">
    <source>
        <dbReference type="ARBA" id="ARBA00001917"/>
    </source>
</evidence>
<feature type="domain" description="DUS-like FMN-binding" evidence="15">
    <location>
        <begin position="96"/>
        <end position="355"/>
    </location>
</feature>
<comment type="cofactor">
    <cofactor evidence="1">
        <name>FMN</name>
        <dbReference type="ChEBI" id="CHEBI:58210"/>
    </cofactor>
</comment>
<evidence type="ECO:0000313" key="17">
    <source>
        <dbReference type="Proteomes" id="UP001515480"/>
    </source>
</evidence>
<feature type="compositionally biased region" description="Pro residues" evidence="14">
    <location>
        <begin position="61"/>
        <end position="80"/>
    </location>
</feature>
<dbReference type="GO" id="GO:0017150">
    <property type="term" value="F:tRNA dihydrouridine synthase activity"/>
    <property type="evidence" value="ECO:0007669"/>
    <property type="project" value="InterPro"/>
</dbReference>
<keyword evidence="17" id="KW-1185">Reference proteome</keyword>
<evidence type="ECO:0000256" key="5">
    <source>
        <dbReference type="ARBA" id="ARBA00022857"/>
    </source>
</evidence>
<dbReference type="AlphaFoldDB" id="A0AB34J518"/>
<evidence type="ECO:0000259" key="15">
    <source>
        <dbReference type="Pfam" id="PF01207"/>
    </source>
</evidence>
<comment type="catalytic activity">
    <reaction evidence="12">
        <text>5,6-dihydrouridine(16) in tRNA + NAD(+) = uridine(16) in tRNA + NADH + H(+)</text>
        <dbReference type="Rhea" id="RHEA:53380"/>
        <dbReference type="Rhea" id="RHEA-COMP:13543"/>
        <dbReference type="Rhea" id="RHEA-COMP:13544"/>
        <dbReference type="ChEBI" id="CHEBI:15378"/>
        <dbReference type="ChEBI" id="CHEBI:57540"/>
        <dbReference type="ChEBI" id="CHEBI:57945"/>
        <dbReference type="ChEBI" id="CHEBI:65315"/>
        <dbReference type="ChEBI" id="CHEBI:74443"/>
        <dbReference type="EC" id="1.3.1.88"/>
    </reaction>
    <physiologicalReaction direction="right-to-left" evidence="12">
        <dbReference type="Rhea" id="RHEA:53382"/>
    </physiologicalReaction>
</comment>
<dbReference type="InterPro" id="IPR035587">
    <property type="entry name" value="DUS-like_FMN-bd"/>
</dbReference>
<evidence type="ECO:0000256" key="4">
    <source>
        <dbReference type="ARBA" id="ARBA00022694"/>
    </source>
</evidence>
<keyword evidence="2" id="KW-0285">Flavoprotein</keyword>
<comment type="caution">
    <text evidence="16">The sequence shown here is derived from an EMBL/GenBank/DDBJ whole genome shotgun (WGS) entry which is preliminary data.</text>
</comment>
<dbReference type="PANTHER" id="PTHR11082:SF5">
    <property type="entry name" value="TRNA-DIHYDROURIDINE(16_17) SYNTHASE [NAD(P)(+)]-LIKE"/>
    <property type="match status" value="1"/>
</dbReference>
<dbReference type="CDD" id="cd02801">
    <property type="entry name" value="DUS_like_FMN"/>
    <property type="match status" value="1"/>
</dbReference>
<evidence type="ECO:0000256" key="9">
    <source>
        <dbReference type="ARBA" id="ARBA00038890"/>
    </source>
</evidence>
<evidence type="ECO:0000313" key="16">
    <source>
        <dbReference type="EMBL" id="KAL1511619.1"/>
    </source>
</evidence>
<dbReference type="PANTHER" id="PTHR11082">
    <property type="entry name" value="TRNA-DIHYDROURIDINE SYNTHASE"/>
    <property type="match status" value="1"/>
</dbReference>
<reference evidence="16 17" key="1">
    <citation type="journal article" date="2024" name="Science">
        <title>Giant polyketide synthase enzymes in the biosynthesis of giant marine polyether toxins.</title>
        <authorList>
            <person name="Fallon T.R."/>
            <person name="Shende V.V."/>
            <person name="Wierzbicki I.H."/>
            <person name="Pendleton A.L."/>
            <person name="Watervoot N.F."/>
            <person name="Auber R.P."/>
            <person name="Gonzalez D.J."/>
            <person name="Wisecaver J.H."/>
            <person name="Moore B.S."/>
        </authorList>
    </citation>
    <scope>NUCLEOTIDE SEQUENCE [LARGE SCALE GENOMIC DNA]</scope>
    <source>
        <strain evidence="16 17">12B1</strain>
    </source>
</reference>
<keyword evidence="7" id="KW-0520">NAD</keyword>
<dbReference type="GO" id="GO:0050660">
    <property type="term" value="F:flavin adenine dinucleotide binding"/>
    <property type="evidence" value="ECO:0007669"/>
    <property type="project" value="InterPro"/>
</dbReference>
<comment type="catalytic activity">
    <reaction evidence="13">
        <text>5,6-dihydrouridine(17) in tRNA + NADP(+) = uridine(17) in tRNA + NADPH + H(+)</text>
        <dbReference type="Rhea" id="RHEA:53368"/>
        <dbReference type="Rhea" id="RHEA-COMP:13541"/>
        <dbReference type="Rhea" id="RHEA-COMP:13542"/>
        <dbReference type="ChEBI" id="CHEBI:15378"/>
        <dbReference type="ChEBI" id="CHEBI:57783"/>
        <dbReference type="ChEBI" id="CHEBI:58349"/>
        <dbReference type="ChEBI" id="CHEBI:65315"/>
        <dbReference type="ChEBI" id="CHEBI:74443"/>
        <dbReference type="EC" id="1.3.1.88"/>
    </reaction>
    <physiologicalReaction direction="right-to-left" evidence="13">
        <dbReference type="Rhea" id="RHEA:53370"/>
    </physiologicalReaction>
</comment>
<keyword evidence="6" id="KW-0560">Oxidoreductase</keyword>
<evidence type="ECO:0000256" key="14">
    <source>
        <dbReference type="SAM" id="MobiDB-lite"/>
    </source>
</evidence>
<feature type="compositionally biased region" description="Pro residues" evidence="14">
    <location>
        <begin position="13"/>
        <end position="43"/>
    </location>
</feature>
<evidence type="ECO:0000256" key="2">
    <source>
        <dbReference type="ARBA" id="ARBA00022630"/>
    </source>
</evidence>
<comment type="catalytic activity">
    <reaction evidence="10">
        <text>5,6-dihydrouridine(17) in tRNA + NAD(+) = uridine(17) in tRNA + NADH + H(+)</text>
        <dbReference type="Rhea" id="RHEA:53372"/>
        <dbReference type="Rhea" id="RHEA-COMP:13541"/>
        <dbReference type="Rhea" id="RHEA-COMP:13542"/>
        <dbReference type="ChEBI" id="CHEBI:15378"/>
        <dbReference type="ChEBI" id="CHEBI:57540"/>
        <dbReference type="ChEBI" id="CHEBI:57945"/>
        <dbReference type="ChEBI" id="CHEBI:65315"/>
        <dbReference type="ChEBI" id="CHEBI:74443"/>
        <dbReference type="EC" id="1.3.1.88"/>
    </reaction>
    <physiologicalReaction direction="right-to-left" evidence="10">
        <dbReference type="Rhea" id="RHEA:53374"/>
    </physiologicalReaction>
</comment>
<evidence type="ECO:0000256" key="6">
    <source>
        <dbReference type="ARBA" id="ARBA00023002"/>
    </source>
</evidence>